<organism evidence="2 3">
    <name type="scientific">Solibaculum intestinale</name>
    <dbReference type="NCBI Taxonomy" id="3133165"/>
    <lineage>
        <taxon>Bacteria</taxon>
        <taxon>Bacillati</taxon>
        <taxon>Bacillota</taxon>
        <taxon>Clostridia</taxon>
        <taxon>Eubacteriales</taxon>
        <taxon>Oscillospiraceae</taxon>
        <taxon>Solibaculum</taxon>
    </lineage>
</organism>
<proteinExistence type="predicted"/>
<comment type="caution">
    <text evidence="2">The sequence shown here is derived from an EMBL/GenBank/DDBJ whole genome shotgun (WGS) entry which is preliminary data.</text>
</comment>
<accession>A0ABV1DXN9</accession>
<name>A0ABV1DXN9_9FIRM</name>
<evidence type="ECO:0000256" key="1">
    <source>
        <dbReference type="SAM" id="MobiDB-lite"/>
    </source>
</evidence>
<dbReference type="EMBL" id="JBBMFD010000003">
    <property type="protein sequence ID" value="MEQ2439823.1"/>
    <property type="molecule type" value="Genomic_DNA"/>
</dbReference>
<sequence length="84" mass="9476">MEQNPFVGEGTRHPDNTPDMPLGLGMELALDMDAMSEFGKLPREGKERIIQYIQTPKTGDEVKMRIRKVVTALHKHEIGFINGL</sequence>
<keyword evidence="3" id="KW-1185">Reference proteome</keyword>
<protein>
    <submittedName>
        <fullName evidence="2">Uncharacterized protein</fullName>
    </submittedName>
</protein>
<feature type="region of interest" description="Disordered" evidence="1">
    <location>
        <begin position="1"/>
        <end position="23"/>
    </location>
</feature>
<evidence type="ECO:0000313" key="3">
    <source>
        <dbReference type="Proteomes" id="UP001489509"/>
    </source>
</evidence>
<dbReference type="Proteomes" id="UP001489509">
    <property type="component" value="Unassembled WGS sequence"/>
</dbReference>
<reference evidence="2 3" key="1">
    <citation type="submission" date="2024-03" db="EMBL/GenBank/DDBJ databases">
        <title>Human intestinal bacterial collection.</title>
        <authorList>
            <person name="Pauvert C."/>
            <person name="Hitch T.C.A."/>
            <person name="Clavel T."/>
        </authorList>
    </citation>
    <scope>NUCLEOTIDE SEQUENCE [LARGE SCALE GENOMIC DNA]</scope>
    <source>
        <strain evidence="2 3">CLA-JM-H44</strain>
    </source>
</reference>
<dbReference type="RefSeq" id="WP_349218089.1">
    <property type="nucleotide sequence ID" value="NZ_JBBMFD010000003.1"/>
</dbReference>
<gene>
    <name evidence="2" type="ORF">WMO26_03170</name>
</gene>
<evidence type="ECO:0000313" key="2">
    <source>
        <dbReference type="EMBL" id="MEQ2439823.1"/>
    </source>
</evidence>